<proteinExistence type="predicted"/>
<protein>
    <recommendedName>
        <fullName evidence="4">Fibronectin type-III domain-containing protein</fullName>
    </recommendedName>
</protein>
<feature type="region of interest" description="Disordered" evidence="1">
    <location>
        <begin position="1"/>
        <end position="20"/>
    </location>
</feature>
<dbReference type="InterPro" id="IPR013783">
    <property type="entry name" value="Ig-like_fold"/>
</dbReference>
<dbReference type="Gene3D" id="2.60.40.10">
    <property type="entry name" value="Immunoglobulins"/>
    <property type="match status" value="1"/>
</dbReference>
<keyword evidence="3" id="KW-1185">Reference proteome</keyword>
<evidence type="ECO:0000313" key="3">
    <source>
        <dbReference type="Proteomes" id="UP000023152"/>
    </source>
</evidence>
<dbReference type="EMBL" id="ASPP01018638">
    <property type="protein sequence ID" value="ETO16013.1"/>
    <property type="molecule type" value="Genomic_DNA"/>
</dbReference>
<evidence type="ECO:0000313" key="2">
    <source>
        <dbReference type="EMBL" id="ETO16013.1"/>
    </source>
</evidence>
<evidence type="ECO:0000256" key="1">
    <source>
        <dbReference type="SAM" id="MobiDB-lite"/>
    </source>
</evidence>
<sequence>MDLTANEPTSRISDPNSLDSKQAGTKIKIVIIIKLCNTTTKKETNVPTNLRSLVLKDKSIMVKNTSQSKQKLHHLRIRGILMSKIVEENFTKKFVSTIEETKTNIEQVEIPNTQKYYQFNGLKPSTVYNIFIRIVINTNPKSECPWSKKFRVKTKRMDKR</sequence>
<dbReference type="Proteomes" id="UP000023152">
    <property type="component" value="Unassembled WGS sequence"/>
</dbReference>
<organism evidence="2 3">
    <name type="scientific">Reticulomyxa filosa</name>
    <dbReference type="NCBI Taxonomy" id="46433"/>
    <lineage>
        <taxon>Eukaryota</taxon>
        <taxon>Sar</taxon>
        <taxon>Rhizaria</taxon>
        <taxon>Retaria</taxon>
        <taxon>Foraminifera</taxon>
        <taxon>Monothalamids</taxon>
        <taxon>Reticulomyxidae</taxon>
        <taxon>Reticulomyxa</taxon>
    </lineage>
</organism>
<accession>X6MPT9</accession>
<evidence type="ECO:0008006" key="4">
    <source>
        <dbReference type="Google" id="ProtNLM"/>
    </source>
</evidence>
<dbReference type="AlphaFoldDB" id="X6MPT9"/>
<gene>
    <name evidence="2" type="ORF">RFI_21346</name>
</gene>
<name>X6MPT9_RETFI</name>
<comment type="caution">
    <text evidence="2">The sequence shown here is derived from an EMBL/GenBank/DDBJ whole genome shotgun (WGS) entry which is preliminary data.</text>
</comment>
<reference evidence="2 3" key="1">
    <citation type="journal article" date="2013" name="Curr. Biol.">
        <title>The Genome of the Foraminiferan Reticulomyxa filosa.</title>
        <authorList>
            <person name="Glockner G."/>
            <person name="Hulsmann N."/>
            <person name="Schleicher M."/>
            <person name="Noegel A.A."/>
            <person name="Eichinger L."/>
            <person name="Gallinger C."/>
            <person name="Pawlowski J."/>
            <person name="Sierra R."/>
            <person name="Euteneuer U."/>
            <person name="Pillet L."/>
            <person name="Moustafa A."/>
            <person name="Platzer M."/>
            <person name="Groth M."/>
            <person name="Szafranski K."/>
            <person name="Schliwa M."/>
        </authorList>
    </citation>
    <scope>NUCLEOTIDE SEQUENCE [LARGE SCALE GENOMIC DNA]</scope>
</reference>